<name>A0A9W4H2E8_9ACTN</name>
<dbReference type="AlphaFoldDB" id="A0A9W4H2E8"/>
<dbReference type="InterPro" id="IPR029058">
    <property type="entry name" value="AB_hydrolase_fold"/>
</dbReference>
<dbReference type="InterPro" id="IPR000073">
    <property type="entry name" value="AB_hydrolase_1"/>
</dbReference>
<reference evidence="2" key="1">
    <citation type="submission" date="2021-06" db="EMBL/GenBank/DDBJ databases">
        <authorList>
            <person name="Arsene-Ploetze F."/>
        </authorList>
    </citation>
    <scope>NUCLEOTIDE SEQUENCE</scope>
    <source>
        <strain evidence="2">SBRY1</strain>
    </source>
</reference>
<organism evidence="2 3">
    <name type="scientific">Actinacidiphila bryophytorum</name>
    <dbReference type="NCBI Taxonomy" id="1436133"/>
    <lineage>
        <taxon>Bacteria</taxon>
        <taxon>Bacillati</taxon>
        <taxon>Actinomycetota</taxon>
        <taxon>Actinomycetes</taxon>
        <taxon>Kitasatosporales</taxon>
        <taxon>Streptomycetaceae</taxon>
        <taxon>Actinacidiphila</taxon>
    </lineage>
</organism>
<evidence type="ECO:0000259" key="1">
    <source>
        <dbReference type="Pfam" id="PF12697"/>
    </source>
</evidence>
<dbReference type="PANTHER" id="PTHR43194:SF2">
    <property type="entry name" value="PEROXISOMAL MEMBRANE PROTEIN LPX1"/>
    <property type="match status" value="1"/>
</dbReference>
<gene>
    <name evidence="2" type="ORF">SBRY_40089</name>
</gene>
<sequence>MSLEVIHRPSATGATGAPLLFVHGSYHGAWCWEEHFLPYFAERGHDCHAVSLRGHGGSSGRDRLHDLTLDDYVADVVEAMSQIDGTPVLVGHSMGGAVAQLVARDHPEAVAGLALLNSVPPAGLGPESLRLIFRHFRDLRALRAFNKGAGAFPTRLFYSDALPEAERAAVAARVQPESDKVNYAVNKRVLAAPSAPPVPLLVLGSTADRVVSARSVQATAKAYGTEPVLLDGVGHLSMLDPRWRAVADRTHAFLKAMAPAQEAPK</sequence>
<dbReference type="Proteomes" id="UP001153328">
    <property type="component" value="Unassembled WGS sequence"/>
</dbReference>
<dbReference type="PANTHER" id="PTHR43194">
    <property type="entry name" value="HYDROLASE ALPHA/BETA FOLD FAMILY"/>
    <property type="match status" value="1"/>
</dbReference>
<dbReference type="SUPFAM" id="SSF53474">
    <property type="entry name" value="alpha/beta-Hydrolases"/>
    <property type="match status" value="1"/>
</dbReference>
<evidence type="ECO:0000313" key="3">
    <source>
        <dbReference type="Proteomes" id="UP001153328"/>
    </source>
</evidence>
<dbReference type="PRINTS" id="PR00111">
    <property type="entry name" value="ABHYDROLASE"/>
</dbReference>
<dbReference type="GO" id="GO:0016787">
    <property type="term" value="F:hydrolase activity"/>
    <property type="evidence" value="ECO:0007669"/>
    <property type="project" value="UniProtKB-KW"/>
</dbReference>
<dbReference type="RefSeq" id="WP_205048497.1">
    <property type="nucleotide sequence ID" value="NZ_CAJVAX010000018.1"/>
</dbReference>
<dbReference type="Gene3D" id="3.40.50.1820">
    <property type="entry name" value="alpha/beta hydrolase"/>
    <property type="match status" value="1"/>
</dbReference>
<evidence type="ECO:0000313" key="2">
    <source>
        <dbReference type="EMBL" id="CAG7645174.1"/>
    </source>
</evidence>
<dbReference type="EMBL" id="CAJVAX010000018">
    <property type="protein sequence ID" value="CAG7645174.1"/>
    <property type="molecule type" value="Genomic_DNA"/>
</dbReference>
<protein>
    <submittedName>
        <fullName evidence="2">Alpha/beta hydrolase</fullName>
    </submittedName>
</protein>
<comment type="caution">
    <text evidence="2">The sequence shown here is derived from an EMBL/GenBank/DDBJ whole genome shotgun (WGS) entry which is preliminary data.</text>
</comment>
<dbReference type="InterPro" id="IPR050228">
    <property type="entry name" value="Carboxylesterase_BioH"/>
</dbReference>
<dbReference type="Pfam" id="PF12697">
    <property type="entry name" value="Abhydrolase_6"/>
    <property type="match status" value="1"/>
</dbReference>
<accession>A0A9W4H2E8</accession>
<keyword evidence="3" id="KW-1185">Reference proteome</keyword>
<keyword evidence="2" id="KW-0378">Hydrolase</keyword>
<proteinExistence type="predicted"/>
<feature type="domain" description="AB hydrolase-1" evidence="1">
    <location>
        <begin position="19"/>
        <end position="248"/>
    </location>
</feature>